<feature type="region of interest" description="Disordered" evidence="1">
    <location>
        <begin position="262"/>
        <end position="281"/>
    </location>
</feature>
<feature type="compositionally biased region" description="Low complexity" evidence="1">
    <location>
        <begin position="464"/>
        <end position="473"/>
    </location>
</feature>
<feature type="compositionally biased region" description="Polar residues" evidence="1">
    <location>
        <begin position="59"/>
        <end position="82"/>
    </location>
</feature>
<proteinExistence type="predicted"/>
<evidence type="ECO:0000313" key="3">
    <source>
        <dbReference type="EMBL" id="WOJ96635.1"/>
    </source>
</evidence>
<name>A0ABZ0IBY1_9GAMM</name>
<feature type="region of interest" description="Disordered" evidence="1">
    <location>
        <begin position="26"/>
        <end position="210"/>
    </location>
</feature>
<evidence type="ECO:0000256" key="1">
    <source>
        <dbReference type="SAM" id="MobiDB-lite"/>
    </source>
</evidence>
<feature type="compositionally biased region" description="Polar residues" evidence="1">
    <location>
        <begin position="26"/>
        <end position="36"/>
    </location>
</feature>
<keyword evidence="3" id="KW-0966">Cell projection</keyword>
<feature type="compositionally biased region" description="Low complexity" evidence="1">
    <location>
        <begin position="93"/>
        <end position="142"/>
    </location>
</feature>
<keyword evidence="3" id="KW-0282">Flagellum</keyword>
<accession>A0ABZ0IBY1</accession>
<dbReference type="CDD" id="cd17470">
    <property type="entry name" value="T3SS_Flik_C"/>
    <property type="match status" value="1"/>
</dbReference>
<dbReference type="RefSeq" id="WP_407327312.1">
    <property type="nucleotide sequence ID" value="NZ_CP136865.1"/>
</dbReference>
<sequence length="507" mass="51002">MAESLNSPLLSVASLESSGAKIAKNTNSEANFGQSDDFSRVLDKQQGRSRKPDQPAEASYQTRNNGSSVDKSSGNGLPQEGNQAADVANLDEASTGQSADGSDAAGTDSDADSGAAAAQAGEGSAADESSLTDADGAALLRDLLPKNPVEAPKASNSSSGLVSDASSKLESSSLTLLSPAKGSSSLTSNVPSASDSSANETVTGKTSPDAQNLAALTVEGSKAIKASALSTQAGTAVPTAEVGISQSGLQSSDVSQLQKLPSGLDTAQTSGASAAEGQKLSSVQTDASALKATTADWLRANMDSQSANQRAVDVQLDGANELARTTASMPRGDAVAAAPAAASPVVGMAPSAAAASPSAAAAATMPEYSLARAPDDAEFPGELTARMKTLVRDGVREARLQLHPAELGRLQVTVTTEGDQTKVAFTAETSAARDAIEQSLPRLREMLEQSGLQLANADVGEQGLQGEAGQGQANAIADSEGTTELDESDSSLLVASTGNSSRIDTYI</sequence>
<dbReference type="PANTHER" id="PTHR37533:SF2">
    <property type="entry name" value="FLAGELLAR HOOK-LENGTH CONTROL PROTEIN"/>
    <property type="match status" value="1"/>
</dbReference>
<feature type="region of interest" description="Disordered" evidence="1">
    <location>
        <begin position="464"/>
        <end position="507"/>
    </location>
</feature>
<feature type="compositionally biased region" description="Low complexity" evidence="1">
    <location>
        <begin position="161"/>
        <end position="178"/>
    </location>
</feature>
<evidence type="ECO:0000259" key="2">
    <source>
        <dbReference type="Pfam" id="PF02120"/>
    </source>
</evidence>
<dbReference type="InterPro" id="IPR021136">
    <property type="entry name" value="Flagellar_hook_control-like_C"/>
</dbReference>
<feature type="compositionally biased region" description="Polar residues" evidence="1">
    <location>
        <begin position="181"/>
        <end position="210"/>
    </location>
</feature>
<reference evidence="3 4" key="1">
    <citation type="submission" date="2023-10" db="EMBL/GenBank/DDBJ databases">
        <title>Two novel species belonging to the OM43/NOR5 clade.</title>
        <authorList>
            <person name="Park M."/>
        </authorList>
    </citation>
    <scope>NUCLEOTIDE SEQUENCE [LARGE SCALE GENOMIC DNA]</scope>
    <source>
        <strain evidence="3 4">IMCC45268</strain>
    </source>
</reference>
<keyword evidence="4" id="KW-1185">Reference proteome</keyword>
<protein>
    <submittedName>
        <fullName evidence="3">Flagellar hook-length control protein FliK</fullName>
    </submittedName>
</protein>
<dbReference type="Gene3D" id="3.30.750.140">
    <property type="match status" value="1"/>
</dbReference>
<feature type="compositionally biased region" description="Basic and acidic residues" evidence="1">
    <location>
        <begin position="37"/>
        <end position="54"/>
    </location>
</feature>
<dbReference type="Pfam" id="PF02120">
    <property type="entry name" value="Flg_hook"/>
    <property type="match status" value="1"/>
</dbReference>
<organism evidence="3 4">
    <name type="scientific">Congregibacter brevis</name>
    <dbReference type="NCBI Taxonomy" id="3081201"/>
    <lineage>
        <taxon>Bacteria</taxon>
        <taxon>Pseudomonadati</taxon>
        <taxon>Pseudomonadota</taxon>
        <taxon>Gammaproteobacteria</taxon>
        <taxon>Cellvibrionales</taxon>
        <taxon>Halieaceae</taxon>
        <taxon>Congregibacter</taxon>
    </lineage>
</organism>
<dbReference type="Proteomes" id="UP001626549">
    <property type="component" value="Chromosome"/>
</dbReference>
<dbReference type="InterPro" id="IPR038610">
    <property type="entry name" value="FliK-like_C_sf"/>
</dbReference>
<feature type="compositionally biased region" description="Polar residues" evidence="1">
    <location>
        <begin position="262"/>
        <end position="272"/>
    </location>
</feature>
<evidence type="ECO:0000313" key="4">
    <source>
        <dbReference type="Proteomes" id="UP001626549"/>
    </source>
</evidence>
<keyword evidence="3" id="KW-0969">Cilium</keyword>
<dbReference type="InterPro" id="IPR052563">
    <property type="entry name" value="FliK"/>
</dbReference>
<feature type="compositionally biased region" description="Polar residues" evidence="1">
    <location>
        <begin position="490"/>
        <end position="507"/>
    </location>
</feature>
<dbReference type="EMBL" id="CP136865">
    <property type="protein sequence ID" value="WOJ96635.1"/>
    <property type="molecule type" value="Genomic_DNA"/>
</dbReference>
<dbReference type="PANTHER" id="PTHR37533">
    <property type="entry name" value="FLAGELLAR HOOK-LENGTH CONTROL PROTEIN"/>
    <property type="match status" value="1"/>
</dbReference>
<feature type="domain" description="Flagellar hook-length control protein-like C-terminal" evidence="2">
    <location>
        <begin position="386"/>
        <end position="463"/>
    </location>
</feature>
<gene>
    <name evidence="3" type="ORF">R0137_15500</name>
</gene>